<keyword evidence="8" id="KW-0653">Protein transport</keyword>
<dbReference type="InterPro" id="IPR003593">
    <property type="entry name" value="AAA+_ATPase"/>
</dbReference>
<evidence type="ECO:0000256" key="12">
    <source>
        <dbReference type="ARBA" id="ARBA00025337"/>
    </source>
</evidence>
<dbReference type="Gene3D" id="3.40.50.300">
    <property type="entry name" value="P-loop containing nucleotide triphosphate hydrolases"/>
    <property type="match status" value="1"/>
</dbReference>
<evidence type="ECO:0000256" key="3">
    <source>
        <dbReference type="ARBA" id="ARBA00014919"/>
    </source>
</evidence>
<evidence type="ECO:0000259" key="14">
    <source>
        <dbReference type="SMART" id="SM00382"/>
    </source>
</evidence>
<keyword evidence="17" id="KW-1185">Reference proteome</keyword>
<evidence type="ECO:0000313" key="17">
    <source>
        <dbReference type="Proteomes" id="UP001177212"/>
    </source>
</evidence>
<feature type="domain" description="SRP54-type proteins GTP-binding" evidence="15">
    <location>
        <begin position="163"/>
        <end position="353"/>
    </location>
</feature>
<evidence type="ECO:0000256" key="7">
    <source>
        <dbReference type="ARBA" id="ARBA00022795"/>
    </source>
</evidence>
<evidence type="ECO:0000313" key="16">
    <source>
        <dbReference type="EMBL" id="MDP2564323.1"/>
    </source>
</evidence>
<comment type="subcellular location">
    <subcellularLocation>
        <location evidence="1">Cell membrane</location>
        <topology evidence="1">Peripheral membrane protein</topology>
        <orientation evidence="1">Cytoplasmic side</orientation>
    </subcellularLocation>
</comment>
<dbReference type="Proteomes" id="UP001177212">
    <property type="component" value="Unassembled WGS sequence"/>
</dbReference>
<comment type="function">
    <text evidence="12">Necessary for flagellar biosynthesis. May be involved in translocation of the flagellum.</text>
</comment>
<dbReference type="RefSeq" id="WP_305471604.1">
    <property type="nucleotide sequence ID" value="NZ_JAUYVT010000004.1"/>
</dbReference>
<proteinExistence type="inferred from homology"/>
<sequence length="363" mass="38604">MALPIHIVTGATQNIALSNSVRLYGSEATVLSTSEGPDGVTMVICEVDTSGLDKSEIAAAVETAKRESEKVVRSGFDVALDESVSHVLDVLGSIEKPLSQVGVKKSASEPLIEGLVSMGFDYIYSKELVSKALKTKPDAGLNDLLKLIDKMLPVESEDIIAQGGWVAMMGTPGVGKTTTISKIAALYCSYYNKSDVALVTIDTFRVGAVTQLEEFAGLLGIDFYVCSSPEQLLELTKTLSEKNLVILDTAGKSQKDTLLHNQLKEYLNGDIKNLLVMSAASQLDVLENTISEFDCFGINGLVLTKTDEAVKLGSALTAILKKGISVSYVTTGQQVPQDILRVAPGTLMDMACKLSGVGSIKSL</sequence>
<keyword evidence="5" id="KW-1003">Cell membrane</keyword>
<evidence type="ECO:0000256" key="1">
    <source>
        <dbReference type="ARBA" id="ARBA00004413"/>
    </source>
</evidence>
<organism evidence="16 17">
    <name type="scientific">Pseudoalteromonas marina</name>
    <dbReference type="NCBI Taxonomy" id="267375"/>
    <lineage>
        <taxon>Bacteria</taxon>
        <taxon>Pseudomonadati</taxon>
        <taxon>Pseudomonadota</taxon>
        <taxon>Gammaproteobacteria</taxon>
        <taxon>Alteromonadales</taxon>
        <taxon>Pseudoalteromonadaceae</taxon>
        <taxon>Pseudoalteromonas</taxon>
    </lineage>
</organism>
<dbReference type="CDD" id="cd17873">
    <property type="entry name" value="FlhF"/>
    <property type="match status" value="1"/>
</dbReference>
<comment type="caution">
    <text evidence="16">The sequence shown here is derived from an EMBL/GenBank/DDBJ whole genome shotgun (WGS) entry which is preliminary data.</text>
</comment>
<gene>
    <name evidence="16" type="ORF">Q8W34_06735</name>
</gene>
<name>A0ABT9FC10_9GAMM</name>
<dbReference type="SMART" id="SM00962">
    <property type="entry name" value="SRP54"/>
    <property type="match status" value="1"/>
</dbReference>
<comment type="similarity">
    <text evidence="2">Belongs to the GTP-binding SRP family.</text>
</comment>
<evidence type="ECO:0000259" key="15">
    <source>
        <dbReference type="SMART" id="SM00962"/>
    </source>
</evidence>
<dbReference type="PANTHER" id="PTHR43134:SF3">
    <property type="entry name" value="FLAGELLAR BIOSYNTHESIS PROTEIN FLHF"/>
    <property type="match status" value="1"/>
</dbReference>
<evidence type="ECO:0000256" key="9">
    <source>
        <dbReference type="ARBA" id="ARBA00023134"/>
    </source>
</evidence>
<evidence type="ECO:0000256" key="11">
    <source>
        <dbReference type="ARBA" id="ARBA00023225"/>
    </source>
</evidence>
<dbReference type="InterPro" id="IPR027417">
    <property type="entry name" value="P-loop_NTPase"/>
</dbReference>
<dbReference type="InterPro" id="IPR000897">
    <property type="entry name" value="SRP54_GTPase_dom"/>
</dbReference>
<evidence type="ECO:0000256" key="8">
    <source>
        <dbReference type="ARBA" id="ARBA00022927"/>
    </source>
</evidence>
<dbReference type="EMBL" id="JAUYVT010000004">
    <property type="protein sequence ID" value="MDP2564323.1"/>
    <property type="molecule type" value="Genomic_DNA"/>
</dbReference>
<dbReference type="Gene3D" id="1.20.120.1380">
    <property type="entry name" value="Flagellar FlhF biosynthesis protein, N domain"/>
    <property type="match status" value="1"/>
</dbReference>
<keyword evidence="11" id="KW-1006">Bacterial flagellum protein export</keyword>
<evidence type="ECO:0000256" key="6">
    <source>
        <dbReference type="ARBA" id="ARBA00022741"/>
    </source>
</evidence>
<dbReference type="Pfam" id="PF00448">
    <property type="entry name" value="SRP54"/>
    <property type="match status" value="1"/>
</dbReference>
<evidence type="ECO:0000256" key="4">
    <source>
        <dbReference type="ARBA" id="ARBA00022448"/>
    </source>
</evidence>
<evidence type="ECO:0000256" key="10">
    <source>
        <dbReference type="ARBA" id="ARBA00023136"/>
    </source>
</evidence>
<keyword evidence="6" id="KW-0547">Nucleotide-binding</keyword>
<protein>
    <recommendedName>
        <fullName evidence="3">Flagellar biosynthesis protein FlhF</fullName>
    </recommendedName>
    <alternativeName>
        <fullName evidence="13">Flagella-associated GTP-binding protein</fullName>
    </alternativeName>
</protein>
<dbReference type="SUPFAM" id="SSF52540">
    <property type="entry name" value="P-loop containing nucleoside triphosphate hydrolases"/>
    <property type="match status" value="1"/>
</dbReference>
<keyword evidence="10" id="KW-0472">Membrane</keyword>
<dbReference type="InterPro" id="IPR047040">
    <property type="entry name" value="FlhF__GTPase_dom"/>
</dbReference>
<keyword evidence="7" id="KW-1005">Bacterial flagellum biogenesis</keyword>
<dbReference type="PANTHER" id="PTHR43134">
    <property type="entry name" value="SIGNAL RECOGNITION PARTICLE RECEPTOR SUBUNIT ALPHA"/>
    <property type="match status" value="1"/>
</dbReference>
<keyword evidence="4" id="KW-0813">Transport</keyword>
<accession>A0ABT9FC10</accession>
<reference evidence="16" key="1">
    <citation type="submission" date="2023-07" db="EMBL/GenBank/DDBJ databases">
        <title>Genome content predicts the carbon catabolic preferences of heterotrophic bacteria.</title>
        <authorList>
            <person name="Gralka M."/>
        </authorList>
    </citation>
    <scope>NUCLEOTIDE SEQUENCE</scope>
    <source>
        <strain evidence="16">4G09</strain>
    </source>
</reference>
<feature type="domain" description="AAA+ ATPase" evidence="14">
    <location>
        <begin position="162"/>
        <end position="330"/>
    </location>
</feature>
<evidence type="ECO:0000256" key="2">
    <source>
        <dbReference type="ARBA" id="ARBA00008531"/>
    </source>
</evidence>
<keyword evidence="9" id="KW-0342">GTP-binding</keyword>
<dbReference type="SMART" id="SM00382">
    <property type="entry name" value="AAA"/>
    <property type="match status" value="1"/>
</dbReference>
<evidence type="ECO:0000256" key="13">
    <source>
        <dbReference type="ARBA" id="ARBA00030866"/>
    </source>
</evidence>
<evidence type="ECO:0000256" key="5">
    <source>
        <dbReference type="ARBA" id="ARBA00022475"/>
    </source>
</evidence>